<dbReference type="AlphaFoldDB" id="A0A7S3PN52"/>
<feature type="region of interest" description="Disordered" evidence="1">
    <location>
        <begin position="161"/>
        <end position="250"/>
    </location>
</feature>
<feature type="compositionally biased region" description="Basic and acidic residues" evidence="1">
    <location>
        <begin position="224"/>
        <end position="236"/>
    </location>
</feature>
<feature type="compositionally biased region" description="Basic residues" evidence="1">
    <location>
        <begin position="237"/>
        <end position="250"/>
    </location>
</feature>
<reference evidence="2" key="1">
    <citation type="submission" date="2021-01" db="EMBL/GenBank/DDBJ databases">
        <authorList>
            <person name="Corre E."/>
            <person name="Pelletier E."/>
            <person name="Niang G."/>
            <person name="Scheremetjew M."/>
            <person name="Finn R."/>
            <person name="Kale V."/>
            <person name="Holt S."/>
            <person name="Cochrane G."/>
            <person name="Meng A."/>
            <person name="Brown T."/>
            <person name="Cohen L."/>
        </authorList>
    </citation>
    <scope>NUCLEOTIDE SEQUENCE</scope>
    <source>
        <strain evidence="2">GSBS06</strain>
    </source>
</reference>
<gene>
    <name evidence="2" type="ORF">ASTO00021_LOCUS14699</name>
</gene>
<sequence>MTSSKNLKLIEIPDKHFEPVVSQTRRKCNGAPLWVFRVPADFDVEQLDGISLDIGRAVEKQNDEVKKGGMGESGVAIGDSEYICHLDDPVLAQEQIRPLVPSKNNGNVFVQGTIVEHFFTVDKNLPNKNVHRKGDNKRKELTDLLQKLTPPNARVPITFAKLLPPPGESWGNESPLKKGKEKENRKAMTKKLKAKGQEANSIAKPEIDDAVVKTKTPKKRKNQKAGEGEGKSASKKSEKKAKKNEKRKSS</sequence>
<accession>A0A7S3PN52</accession>
<name>A0A7S3PN52_9STRA</name>
<protein>
    <submittedName>
        <fullName evidence="2">Uncharacterized protein</fullName>
    </submittedName>
</protein>
<proteinExistence type="predicted"/>
<organism evidence="2">
    <name type="scientific">Aplanochytrium stocchinoi</name>
    <dbReference type="NCBI Taxonomy" id="215587"/>
    <lineage>
        <taxon>Eukaryota</taxon>
        <taxon>Sar</taxon>
        <taxon>Stramenopiles</taxon>
        <taxon>Bigyra</taxon>
        <taxon>Labyrinthulomycetes</taxon>
        <taxon>Thraustochytrida</taxon>
        <taxon>Thraustochytriidae</taxon>
        <taxon>Aplanochytrium</taxon>
    </lineage>
</organism>
<dbReference type="Gene3D" id="6.20.250.70">
    <property type="match status" value="1"/>
</dbReference>
<evidence type="ECO:0000256" key="1">
    <source>
        <dbReference type="SAM" id="MobiDB-lite"/>
    </source>
</evidence>
<dbReference type="EMBL" id="HBIN01019266">
    <property type="protein sequence ID" value="CAE0444653.1"/>
    <property type="molecule type" value="Transcribed_RNA"/>
</dbReference>
<feature type="compositionally biased region" description="Basic and acidic residues" evidence="1">
    <location>
        <begin position="175"/>
        <end position="186"/>
    </location>
</feature>
<evidence type="ECO:0000313" key="2">
    <source>
        <dbReference type="EMBL" id="CAE0444653.1"/>
    </source>
</evidence>